<evidence type="ECO:0000256" key="5">
    <source>
        <dbReference type="PIRSR" id="PIRSR617867-1"/>
    </source>
</evidence>
<keyword evidence="3" id="KW-0378">Hydrolase</keyword>
<organism evidence="7 8">
    <name type="scientific">Microbacterium faecale</name>
    <dbReference type="NCBI Taxonomy" id="1804630"/>
    <lineage>
        <taxon>Bacteria</taxon>
        <taxon>Bacillati</taxon>
        <taxon>Actinomycetota</taxon>
        <taxon>Actinomycetes</taxon>
        <taxon>Micrococcales</taxon>
        <taxon>Microbacteriaceae</taxon>
        <taxon>Microbacterium</taxon>
    </lineage>
</organism>
<feature type="active site" description="Nucleophile" evidence="5">
    <location>
        <position position="10"/>
    </location>
</feature>
<feature type="active site" evidence="5">
    <location>
        <position position="16"/>
    </location>
</feature>
<name>A0A917DFV0_9MICO</name>
<reference evidence="7" key="2">
    <citation type="submission" date="2020-09" db="EMBL/GenBank/DDBJ databases">
        <authorList>
            <person name="Sun Q."/>
            <person name="Zhou Y."/>
        </authorList>
    </citation>
    <scope>NUCLEOTIDE SEQUENCE</scope>
    <source>
        <strain evidence="7">CGMCC 1.15152</strain>
    </source>
</reference>
<evidence type="ECO:0000313" key="7">
    <source>
        <dbReference type="EMBL" id="GGD36798.1"/>
    </source>
</evidence>
<dbReference type="SUPFAM" id="SSF52788">
    <property type="entry name" value="Phosphotyrosine protein phosphatases I"/>
    <property type="match status" value="1"/>
</dbReference>
<evidence type="ECO:0000256" key="1">
    <source>
        <dbReference type="ARBA" id="ARBA00011063"/>
    </source>
</evidence>
<dbReference type="Proteomes" id="UP000633205">
    <property type="component" value="Unassembled WGS sequence"/>
</dbReference>
<dbReference type="RefSeq" id="WP_188711821.1">
    <property type="nucleotide sequence ID" value="NZ_BMHO01000001.1"/>
</dbReference>
<reference evidence="7" key="1">
    <citation type="journal article" date="2014" name="Int. J. Syst. Evol. Microbiol.">
        <title>Complete genome sequence of Corynebacterium casei LMG S-19264T (=DSM 44701T), isolated from a smear-ripened cheese.</title>
        <authorList>
            <consortium name="US DOE Joint Genome Institute (JGI-PGF)"/>
            <person name="Walter F."/>
            <person name="Albersmeier A."/>
            <person name="Kalinowski J."/>
            <person name="Ruckert C."/>
        </authorList>
    </citation>
    <scope>NUCLEOTIDE SEQUENCE</scope>
    <source>
        <strain evidence="7">CGMCC 1.15152</strain>
    </source>
</reference>
<evidence type="ECO:0000313" key="8">
    <source>
        <dbReference type="Proteomes" id="UP000633205"/>
    </source>
</evidence>
<dbReference type="InterPro" id="IPR017867">
    <property type="entry name" value="Tyr_phospatase_low_mol_wt"/>
</dbReference>
<evidence type="ECO:0000256" key="4">
    <source>
        <dbReference type="ARBA" id="ARBA00022912"/>
    </source>
</evidence>
<sequence>MSISRIVVVCTGNICRSPMGEVVLRDRLAAAGLEVQVASSGVSDEESGNPIDPRAADALAQRGYEIPTRTARWAFDGDDLGADLILAMTRRHRDALIRRGADPDRTRLWMEFVSGDDRDDVIDPWYGDRDGFEETLDLIEAGADRIIDEVRGENNP</sequence>
<dbReference type="InterPro" id="IPR050438">
    <property type="entry name" value="LMW_PTPase"/>
</dbReference>
<feature type="active site" description="Proton donor" evidence="5">
    <location>
        <position position="123"/>
    </location>
</feature>
<evidence type="ECO:0000256" key="2">
    <source>
        <dbReference type="ARBA" id="ARBA00013064"/>
    </source>
</evidence>
<dbReference type="CDD" id="cd16343">
    <property type="entry name" value="LMWPTP"/>
    <property type="match status" value="1"/>
</dbReference>
<protein>
    <recommendedName>
        <fullName evidence="2">protein-tyrosine-phosphatase</fullName>
        <ecNumber evidence="2">3.1.3.48</ecNumber>
    </recommendedName>
</protein>
<dbReference type="Pfam" id="PF01451">
    <property type="entry name" value="LMWPc"/>
    <property type="match status" value="1"/>
</dbReference>
<comment type="similarity">
    <text evidence="1">Belongs to the low molecular weight phosphotyrosine protein phosphatase family.</text>
</comment>
<dbReference type="SMART" id="SM00226">
    <property type="entry name" value="LMWPc"/>
    <property type="match status" value="1"/>
</dbReference>
<accession>A0A917DFV0</accession>
<dbReference type="PANTHER" id="PTHR11717:SF7">
    <property type="entry name" value="LOW MOLECULAR WEIGHT PHOSPHOTYROSINE PROTEIN PHOSPHATASE"/>
    <property type="match status" value="1"/>
</dbReference>
<feature type="domain" description="Phosphotyrosine protein phosphatase I" evidence="6">
    <location>
        <begin position="4"/>
        <end position="149"/>
    </location>
</feature>
<dbReference type="InterPro" id="IPR023485">
    <property type="entry name" value="Ptyr_pPase"/>
</dbReference>
<keyword evidence="4" id="KW-0904">Protein phosphatase</keyword>
<gene>
    <name evidence="7" type="ORF">GCM10010915_16850</name>
</gene>
<proteinExistence type="inferred from homology"/>
<dbReference type="Gene3D" id="3.40.50.2300">
    <property type="match status" value="1"/>
</dbReference>
<keyword evidence="8" id="KW-1185">Reference proteome</keyword>
<evidence type="ECO:0000256" key="3">
    <source>
        <dbReference type="ARBA" id="ARBA00022801"/>
    </source>
</evidence>
<dbReference type="EC" id="3.1.3.48" evidence="2"/>
<dbReference type="PANTHER" id="PTHR11717">
    <property type="entry name" value="LOW MOLECULAR WEIGHT PROTEIN TYROSINE PHOSPHATASE"/>
    <property type="match status" value="1"/>
</dbReference>
<dbReference type="PRINTS" id="PR00719">
    <property type="entry name" value="LMWPTPASE"/>
</dbReference>
<dbReference type="AlphaFoldDB" id="A0A917DFV0"/>
<dbReference type="EMBL" id="BMHO01000001">
    <property type="protein sequence ID" value="GGD36798.1"/>
    <property type="molecule type" value="Genomic_DNA"/>
</dbReference>
<dbReference type="GO" id="GO:0004725">
    <property type="term" value="F:protein tyrosine phosphatase activity"/>
    <property type="evidence" value="ECO:0007669"/>
    <property type="project" value="UniProtKB-EC"/>
</dbReference>
<dbReference type="InterPro" id="IPR036196">
    <property type="entry name" value="Ptyr_pPase_sf"/>
</dbReference>
<comment type="caution">
    <text evidence="7">The sequence shown here is derived from an EMBL/GenBank/DDBJ whole genome shotgun (WGS) entry which is preliminary data.</text>
</comment>
<evidence type="ECO:0000259" key="6">
    <source>
        <dbReference type="SMART" id="SM00226"/>
    </source>
</evidence>